<evidence type="ECO:0000256" key="3">
    <source>
        <dbReference type="ARBA" id="ARBA00022741"/>
    </source>
</evidence>
<protein>
    <recommendedName>
        <fullName evidence="8">Glutamyl-tRNA(Gln) amidotransferase subunit B, mitochondrial</fullName>
        <shortName evidence="8">Glu-AdT subunit B</shortName>
        <ecNumber evidence="8">6.3.5.-</ecNumber>
    </recommendedName>
</protein>
<keyword evidence="2 8" id="KW-0436">Ligase</keyword>
<dbReference type="GO" id="GO:0070681">
    <property type="term" value="P:glutaminyl-tRNAGln biosynthesis via transamidation"/>
    <property type="evidence" value="ECO:0007669"/>
    <property type="project" value="UniProtKB-UniRule"/>
</dbReference>
<dbReference type="FunCoup" id="A0A2J7QEG7">
    <property type="interactions" value="960"/>
</dbReference>
<keyword evidence="4 8" id="KW-0067">ATP-binding</keyword>
<keyword evidence="3 8" id="KW-0547">Nucleotide-binding</keyword>
<comment type="catalytic activity">
    <reaction evidence="7 8">
        <text>L-glutamyl-tRNA(Gln) + L-glutamine + ATP + H2O = L-glutaminyl-tRNA(Gln) + L-glutamate + ADP + phosphate + H(+)</text>
        <dbReference type="Rhea" id="RHEA:17521"/>
        <dbReference type="Rhea" id="RHEA-COMP:9681"/>
        <dbReference type="Rhea" id="RHEA-COMP:9684"/>
        <dbReference type="ChEBI" id="CHEBI:15377"/>
        <dbReference type="ChEBI" id="CHEBI:15378"/>
        <dbReference type="ChEBI" id="CHEBI:29985"/>
        <dbReference type="ChEBI" id="CHEBI:30616"/>
        <dbReference type="ChEBI" id="CHEBI:43474"/>
        <dbReference type="ChEBI" id="CHEBI:58359"/>
        <dbReference type="ChEBI" id="CHEBI:78520"/>
        <dbReference type="ChEBI" id="CHEBI:78521"/>
        <dbReference type="ChEBI" id="CHEBI:456216"/>
    </reaction>
</comment>
<dbReference type="InterPro" id="IPR017959">
    <property type="entry name" value="Asn/Gln-tRNA_amidoTrfase_suB/E"/>
</dbReference>
<evidence type="ECO:0000259" key="9">
    <source>
        <dbReference type="SMART" id="SM00845"/>
    </source>
</evidence>
<comment type="subunit">
    <text evidence="8">Subunit of the heterotrimeric GatCAB amidotransferase (AdT) complex, composed of A, B and C subunits.</text>
</comment>
<dbReference type="NCBIfam" id="TIGR00133">
    <property type="entry name" value="gatB"/>
    <property type="match status" value="1"/>
</dbReference>
<proteinExistence type="inferred from homology"/>
<dbReference type="EC" id="6.3.5.-" evidence="8"/>
<evidence type="ECO:0000256" key="2">
    <source>
        <dbReference type="ARBA" id="ARBA00022598"/>
    </source>
</evidence>
<dbReference type="HAMAP" id="MF_00121">
    <property type="entry name" value="GatB"/>
    <property type="match status" value="1"/>
</dbReference>
<dbReference type="AlphaFoldDB" id="A0A2J7QEG7"/>
<dbReference type="NCBIfam" id="NF004014">
    <property type="entry name" value="PRK05477.1-4"/>
    <property type="match status" value="1"/>
</dbReference>
<dbReference type="GO" id="GO:0005739">
    <property type="term" value="C:mitochondrion"/>
    <property type="evidence" value="ECO:0007669"/>
    <property type="project" value="UniProtKB-SubCell"/>
</dbReference>
<evidence type="ECO:0000313" key="10">
    <source>
        <dbReference type="EMBL" id="PNF26975.1"/>
    </source>
</evidence>
<dbReference type="SMART" id="SM00845">
    <property type="entry name" value="GatB_Yqey"/>
    <property type="match status" value="1"/>
</dbReference>
<sequence>MILLYSEGKSVFTFALPALLIRAWTCRNFSVNNNDAKHFLSRKVKSYVSPTSTYTTETKFKNKKQSYWKSVVGLEIHAQITSTSKLFSQAGTEFGVPVNANVSFFDAAIPGTLPMLNRRCVEAGVLTALALSCRVNPVSFFDRKHYFYSDLPAGYQITQHRVPLAQEGVLEFHVFTPGSHHKPYSKKSCIKQLQLEQDSGKSLHDEEACRSLVDLNRAGIPLMELVFEPDLEDGEEAAALVKELMLILQRLGTCSCKMEEGALRVDANVSVHHEGEPLGVRTEVKNIGSVRAVGHAIQYEIHRQVKVLEAGGVIINETRAWDADSKQTVPMRDKEEKQDYRYMPEPNLPPLRVLLNDQPAVPNTYRDHINVQCLRRKLPELPSETRAKLTNKYGISPESAAILVNENVLLQHFYDIMEEKKSRDPKLSTNILIMELLTILNKKKLSLEASPFPSHTLGEIVDLLQSEKINLVTARKILQEIISGNSMSPSEVVEKYEWTQITNPSEIEKVCTAVIEQNPKLVEQFCSGKTKVFNSLVGKAAKITENRANMATVVQVLTAKLRKIQNP</sequence>
<evidence type="ECO:0000313" key="11">
    <source>
        <dbReference type="Proteomes" id="UP000235965"/>
    </source>
</evidence>
<dbReference type="InterPro" id="IPR004413">
    <property type="entry name" value="GatB"/>
</dbReference>
<dbReference type="Proteomes" id="UP000235965">
    <property type="component" value="Unassembled WGS sequence"/>
</dbReference>
<organism evidence="10 11">
    <name type="scientific">Cryptotermes secundus</name>
    <dbReference type="NCBI Taxonomy" id="105785"/>
    <lineage>
        <taxon>Eukaryota</taxon>
        <taxon>Metazoa</taxon>
        <taxon>Ecdysozoa</taxon>
        <taxon>Arthropoda</taxon>
        <taxon>Hexapoda</taxon>
        <taxon>Insecta</taxon>
        <taxon>Pterygota</taxon>
        <taxon>Neoptera</taxon>
        <taxon>Polyneoptera</taxon>
        <taxon>Dictyoptera</taxon>
        <taxon>Blattodea</taxon>
        <taxon>Blattoidea</taxon>
        <taxon>Termitoidae</taxon>
        <taxon>Kalotermitidae</taxon>
        <taxon>Cryptotermitinae</taxon>
        <taxon>Cryptotermes</taxon>
    </lineage>
</organism>
<dbReference type="InterPro" id="IPR014746">
    <property type="entry name" value="Gln_synth/guanido_kin_cat_dom"/>
</dbReference>
<dbReference type="InterPro" id="IPR018027">
    <property type="entry name" value="Asn/Gln_amidotransferase"/>
</dbReference>
<dbReference type="GO" id="GO:0032543">
    <property type="term" value="P:mitochondrial translation"/>
    <property type="evidence" value="ECO:0007669"/>
    <property type="project" value="UniProtKB-UniRule"/>
</dbReference>
<comment type="subcellular location">
    <subcellularLocation>
        <location evidence="8">Mitochondrion</location>
    </subcellularLocation>
</comment>
<dbReference type="STRING" id="105785.A0A2J7QEG7"/>
<keyword evidence="10" id="KW-0808">Transferase</keyword>
<dbReference type="OrthoDB" id="1722066at2759"/>
<accession>A0A2J7QEG7</accession>
<comment type="function">
    <text evidence="8">Allows the formation of correctly charged Gln-tRNA(Gln) through the transamidation of misacylated Glu-tRNA(Gln) in the mitochondria. The reaction takes place in the presence of glutamine and ATP through an activated gamma-phospho-Glu-tRNA(Gln).</text>
</comment>
<evidence type="ECO:0000256" key="6">
    <source>
        <dbReference type="ARBA" id="ARBA00047380"/>
    </source>
</evidence>
<evidence type="ECO:0000256" key="8">
    <source>
        <dbReference type="HAMAP-Rule" id="MF_03147"/>
    </source>
</evidence>
<dbReference type="GO" id="GO:0050566">
    <property type="term" value="F:asparaginyl-tRNA synthase (glutamine-hydrolyzing) activity"/>
    <property type="evidence" value="ECO:0007669"/>
    <property type="project" value="RHEA"/>
</dbReference>
<comment type="catalytic activity">
    <reaction evidence="6">
        <text>L-aspartyl-tRNA(Asn) + L-glutamine + ATP + H2O = L-asparaginyl-tRNA(Asn) + L-glutamate + ADP + phosphate + 2 H(+)</text>
        <dbReference type="Rhea" id="RHEA:14513"/>
        <dbReference type="Rhea" id="RHEA-COMP:9674"/>
        <dbReference type="Rhea" id="RHEA-COMP:9677"/>
        <dbReference type="ChEBI" id="CHEBI:15377"/>
        <dbReference type="ChEBI" id="CHEBI:15378"/>
        <dbReference type="ChEBI" id="CHEBI:29985"/>
        <dbReference type="ChEBI" id="CHEBI:30616"/>
        <dbReference type="ChEBI" id="CHEBI:43474"/>
        <dbReference type="ChEBI" id="CHEBI:58359"/>
        <dbReference type="ChEBI" id="CHEBI:78515"/>
        <dbReference type="ChEBI" id="CHEBI:78516"/>
        <dbReference type="ChEBI" id="CHEBI:456216"/>
    </reaction>
</comment>
<keyword evidence="5 8" id="KW-0648">Protein biosynthesis</keyword>
<dbReference type="Pfam" id="PF02934">
    <property type="entry name" value="GatB_N"/>
    <property type="match status" value="1"/>
</dbReference>
<dbReference type="SUPFAM" id="SSF55931">
    <property type="entry name" value="Glutamine synthetase/guanido kinase"/>
    <property type="match status" value="1"/>
</dbReference>
<dbReference type="PANTHER" id="PTHR11659:SF0">
    <property type="entry name" value="GLUTAMYL-TRNA(GLN) AMIDOTRANSFERASE SUBUNIT B, MITOCHONDRIAL"/>
    <property type="match status" value="1"/>
</dbReference>
<dbReference type="Gene3D" id="1.10.10.410">
    <property type="match status" value="1"/>
</dbReference>
<evidence type="ECO:0000256" key="7">
    <source>
        <dbReference type="ARBA" id="ARBA00047913"/>
    </source>
</evidence>
<evidence type="ECO:0000256" key="1">
    <source>
        <dbReference type="ARBA" id="ARBA00005306"/>
    </source>
</evidence>
<dbReference type="FunFam" id="1.10.10.410:FF:000001">
    <property type="entry name" value="Aspartyl/glutamyl-tRNA(Asn/Gln) amidotransferase subunit B"/>
    <property type="match status" value="1"/>
</dbReference>
<comment type="similarity">
    <text evidence="1 8">Belongs to the GatB/GatE family. GatB subfamily.</text>
</comment>
<dbReference type="GO" id="GO:0050567">
    <property type="term" value="F:glutaminyl-tRNA synthase (glutamine-hydrolyzing) activity"/>
    <property type="evidence" value="ECO:0007669"/>
    <property type="project" value="UniProtKB-UniRule"/>
</dbReference>
<keyword evidence="8" id="KW-0496">Mitochondrion</keyword>
<dbReference type="SUPFAM" id="SSF89095">
    <property type="entry name" value="GatB/YqeY motif"/>
    <property type="match status" value="1"/>
</dbReference>
<dbReference type="GO" id="GO:0005524">
    <property type="term" value="F:ATP binding"/>
    <property type="evidence" value="ECO:0007669"/>
    <property type="project" value="UniProtKB-KW"/>
</dbReference>
<name>A0A2J7QEG7_9NEOP</name>
<dbReference type="PANTHER" id="PTHR11659">
    <property type="entry name" value="GLUTAMYL-TRNA GLN AMIDOTRANSFERASE SUBUNIT B MITOCHONDRIAL AND PROKARYOTIC PET112-RELATED"/>
    <property type="match status" value="1"/>
</dbReference>
<dbReference type="InterPro" id="IPR023168">
    <property type="entry name" value="GatB_Yqey_C_2"/>
</dbReference>
<dbReference type="Pfam" id="PF02637">
    <property type="entry name" value="GatB_Yqey"/>
    <property type="match status" value="1"/>
</dbReference>
<dbReference type="GO" id="GO:0030956">
    <property type="term" value="C:glutamyl-tRNA(Gln) amidotransferase complex"/>
    <property type="evidence" value="ECO:0007669"/>
    <property type="project" value="UniProtKB-UniRule"/>
</dbReference>
<keyword evidence="11" id="KW-1185">Reference proteome</keyword>
<dbReference type="InParanoid" id="A0A2J7QEG7"/>
<feature type="domain" description="Asn/Gln amidotransferase" evidence="9">
    <location>
        <begin position="411"/>
        <end position="561"/>
    </location>
</feature>
<dbReference type="InterPro" id="IPR006075">
    <property type="entry name" value="Asn/Gln-tRNA_Trfase_suB/E_cat"/>
</dbReference>
<comment type="caution">
    <text evidence="10">The sequence shown here is derived from an EMBL/GenBank/DDBJ whole genome shotgun (WGS) entry which is preliminary data.</text>
</comment>
<evidence type="ECO:0000256" key="5">
    <source>
        <dbReference type="ARBA" id="ARBA00022917"/>
    </source>
</evidence>
<dbReference type="GO" id="GO:0016740">
    <property type="term" value="F:transferase activity"/>
    <property type="evidence" value="ECO:0007669"/>
    <property type="project" value="UniProtKB-KW"/>
</dbReference>
<gene>
    <name evidence="10" type="ORF">B7P43_G12691</name>
</gene>
<reference evidence="10 11" key="1">
    <citation type="submission" date="2017-12" db="EMBL/GenBank/DDBJ databases">
        <title>Hemimetabolous genomes reveal molecular basis of termite eusociality.</title>
        <authorList>
            <person name="Harrison M.C."/>
            <person name="Jongepier E."/>
            <person name="Robertson H.M."/>
            <person name="Arning N."/>
            <person name="Bitard-Feildel T."/>
            <person name="Chao H."/>
            <person name="Childers C.P."/>
            <person name="Dinh H."/>
            <person name="Doddapaneni H."/>
            <person name="Dugan S."/>
            <person name="Gowin J."/>
            <person name="Greiner C."/>
            <person name="Han Y."/>
            <person name="Hu H."/>
            <person name="Hughes D.S.T."/>
            <person name="Huylmans A.-K."/>
            <person name="Kemena C."/>
            <person name="Kremer L.P.M."/>
            <person name="Lee S.L."/>
            <person name="Lopez-Ezquerra A."/>
            <person name="Mallet L."/>
            <person name="Monroy-Kuhn J.M."/>
            <person name="Moser A."/>
            <person name="Murali S.C."/>
            <person name="Muzny D.M."/>
            <person name="Otani S."/>
            <person name="Piulachs M.-D."/>
            <person name="Poelchau M."/>
            <person name="Qu J."/>
            <person name="Schaub F."/>
            <person name="Wada-Katsumata A."/>
            <person name="Worley K.C."/>
            <person name="Xie Q."/>
            <person name="Ylla G."/>
            <person name="Poulsen M."/>
            <person name="Gibbs R.A."/>
            <person name="Schal C."/>
            <person name="Richards S."/>
            <person name="Belles X."/>
            <person name="Korb J."/>
            <person name="Bornberg-Bauer E."/>
        </authorList>
    </citation>
    <scope>NUCLEOTIDE SEQUENCE [LARGE SCALE GENOMIC DNA]</scope>
    <source>
        <tissue evidence="10">Whole body</tissue>
    </source>
</reference>
<evidence type="ECO:0000256" key="4">
    <source>
        <dbReference type="ARBA" id="ARBA00022840"/>
    </source>
</evidence>
<dbReference type="NCBIfam" id="NF004012">
    <property type="entry name" value="PRK05477.1-2"/>
    <property type="match status" value="1"/>
</dbReference>
<dbReference type="EMBL" id="NEVH01015312">
    <property type="protein sequence ID" value="PNF26975.1"/>
    <property type="molecule type" value="Genomic_DNA"/>
</dbReference>
<dbReference type="InterPro" id="IPR003789">
    <property type="entry name" value="Asn/Gln_tRNA_amidoTrase-B-like"/>
</dbReference>